<feature type="domain" description="GW" evidence="3">
    <location>
        <begin position="129"/>
        <end position="209"/>
    </location>
</feature>
<accession>A0AKH4</accession>
<dbReference type="GeneID" id="61189987"/>
<keyword evidence="1" id="KW-0732">Signal</keyword>
<evidence type="ECO:0000313" key="5">
    <source>
        <dbReference type="Proteomes" id="UP000000779"/>
    </source>
</evidence>
<evidence type="ECO:0000256" key="1">
    <source>
        <dbReference type="ARBA" id="ARBA00022729"/>
    </source>
</evidence>
<dbReference type="STRING" id="386043.lwe2088"/>
<dbReference type="RefSeq" id="WP_011702847.1">
    <property type="nucleotide sequence ID" value="NC_008555.1"/>
</dbReference>
<feature type="domain" description="GW" evidence="3">
    <location>
        <begin position="302"/>
        <end position="385"/>
    </location>
</feature>
<dbReference type="Pfam" id="PF12671">
    <property type="entry name" value="Amidase_6"/>
    <property type="match status" value="1"/>
</dbReference>
<dbReference type="PROSITE" id="PS51780">
    <property type="entry name" value="GW"/>
    <property type="match status" value="4"/>
</dbReference>
<evidence type="ECO:0000313" key="4">
    <source>
        <dbReference type="EMBL" id="CAK21506.1"/>
    </source>
</evidence>
<dbReference type="SUPFAM" id="SSF82057">
    <property type="entry name" value="Prokaryotic SH3-related domain"/>
    <property type="match status" value="4"/>
</dbReference>
<feature type="domain" description="GW" evidence="3">
    <location>
        <begin position="215"/>
        <end position="298"/>
    </location>
</feature>
<dbReference type="EMBL" id="AM263198">
    <property type="protein sequence ID" value="CAK21506.1"/>
    <property type="molecule type" value="Genomic_DNA"/>
</dbReference>
<dbReference type="OrthoDB" id="2194542at2"/>
<name>A0AKH4_LISW6</name>
<dbReference type="InterPro" id="IPR038200">
    <property type="entry name" value="GW_dom_sf"/>
</dbReference>
<dbReference type="eggNOG" id="ENOG50331JF">
    <property type="taxonomic scope" value="Bacteria"/>
</dbReference>
<sequence length="756" mass="86255">MKKNKKRRIRKWGEKVLLLLAVCLMFISILPTEIHAAYRVITSQKKVHYAVTIQRETDGIHKNGPHNTEGAVQVAFSKEYMNQNLQVTKEMVTDNKVTWVLLSKLDGTEIGWMDKAGVKQGNDYRVITSQKNVNYAATVVTEKDGLYKNGPHNTPTAVFVSLTEAVQNKKFQVTKEMVTDNVVTWCFLKDLSGNDVGWLDKRALKLGNDFRNITSQKEVNYIATVITESDGMYANGPHNTPGAVSLGLTEEEMGTTFHIKREVITDNKVTWVLMYYFDGERYKEFGWVDKKAVKENAKNKATDKIVSYDAVITEKDENNIYSNEVNSKNLRGIKYSSDKYTSKTAHVSKERILSTSDGDYKLAYLNVDGKELGWIDSESLTEKLTEDSKVEQIEDTLLKHLDLNDNSLQINSEEFAAFALNQMLEDADEELAARSDYEIITDYLSEYFNALTESISPPEMIDIEGEQEVFSPIIDEDLNIEDIIDEDFSDEDITDDEENAEEKEEEVNSENIDENYLVGIPEKDIIDVTDIQPDPNISPLEEEKESTIEELNDIAQYEEVENNGLVDENGLLKASGYNRSKAIAYAKKWYNKRNPNYRNYSDSSGDCTNFVSQCIYNGGKKEVKITPVPYGTKKTTKHWFSQIVYTKVWSQRSYVYYKTINNSTSWVNVSDFSSFWSKTQPVKTFTNVNSAISYARPGDIVQFKKKGGSRYFHSMIAVEKSNKTLYMAGHTNSYKRRNIKSAMKNMKGASIRIIRF</sequence>
<feature type="domain" description="GW" evidence="3">
    <location>
        <begin position="43"/>
        <end position="123"/>
    </location>
</feature>
<evidence type="ECO:0000259" key="3">
    <source>
        <dbReference type="PROSITE" id="PS51780"/>
    </source>
</evidence>
<feature type="region of interest" description="Disordered" evidence="2">
    <location>
        <begin position="490"/>
        <end position="510"/>
    </location>
</feature>
<protein>
    <submittedName>
        <fullName evidence="4">Autolysin (Amidase), putative</fullName>
    </submittedName>
</protein>
<dbReference type="InterPro" id="IPR025987">
    <property type="entry name" value="GW_dom"/>
</dbReference>
<dbReference type="PANTHER" id="PTHR40032">
    <property type="entry name" value="EXPORTED PROTEIN-RELATED"/>
    <property type="match status" value="1"/>
</dbReference>
<dbReference type="Proteomes" id="UP000000779">
    <property type="component" value="Chromosome"/>
</dbReference>
<evidence type="ECO:0000256" key="2">
    <source>
        <dbReference type="SAM" id="MobiDB-lite"/>
    </source>
</evidence>
<reference evidence="4 5" key="1">
    <citation type="journal article" date="2006" name="J. Bacteriol.">
        <title>Whole-genome sequence of Listeria welshimeri reveals common steps in genome reduction with Listeria innocua as compared to Listeria monocytogenes.</title>
        <authorList>
            <person name="Hain T."/>
            <person name="Steinweg C."/>
            <person name="Kuenne C.T."/>
            <person name="Billion A."/>
            <person name="Ghai R."/>
            <person name="Chatterjee S.S."/>
            <person name="Domann E."/>
            <person name="Kaerst U."/>
            <person name="Goesmann A."/>
            <person name="Bekel T."/>
            <person name="Bartels D."/>
            <person name="Kaiser O."/>
            <person name="Meyer F."/>
            <person name="Puehler A."/>
            <person name="Weisshaar B."/>
            <person name="Wehland J."/>
            <person name="Liang C."/>
            <person name="Dandekar T."/>
            <person name="Lampidis R."/>
            <person name="Kreft J."/>
            <person name="Goebel W."/>
            <person name="Chakraborty T."/>
        </authorList>
    </citation>
    <scope>NUCLEOTIDE SEQUENCE [LARGE SCALE GENOMIC DNA]</scope>
    <source>
        <strain evidence="5">ATCC 35897 / DSM 20650 / CIP 8149 / NCTC 11857 / SLCC 5334 / V8</strain>
    </source>
</reference>
<dbReference type="Pfam" id="PF13457">
    <property type="entry name" value="GW"/>
    <property type="match status" value="4"/>
</dbReference>
<dbReference type="PANTHER" id="PTHR40032:SF1">
    <property type="entry name" value="EXPORTED PROTEIN"/>
    <property type="match status" value="1"/>
</dbReference>
<dbReference type="HOGENOM" id="CLU_428836_0_0_9"/>
<gene>
    <name evidence="4" type="ordered locus">lwe2088</name>
</gene>
<organism evidence="4 5">
    <name type="scientific">Listeria welshimeri serovar 6b (strain ATCC 35897 / DSM 20650 / CCUG 15529 / CIP 8149 / NCTC 11857 / SLCC 5334 / V8)</name>
    <dbReference type="NCBI Taxonomy" id="386043"/>
    <lineage>
        <taxon>Bacteria</taxon>
        <taxon>Bacillati</taxon>
        <taxon>Bacillota</taxon>
        <taxon>Bacilli</taxon>
        <taxon>Bacillales</taxon>
        <taxon>Listeriaceae</taxon>
        <taxon>Listeria</taxon>
    </lineage>
</organism>
<proteinExistence type="predicted"/>
<dbReference type="InterPro" id="IPR024301">
    <property type="entry name" value="Amidase_6"/>
</dbReference>
<dbReference type="KEGG" id="lwe:lwe2088"/>
<dbReference type="AlphaFoldDB" id="A0AKH4"/>
<dbReference type="Gene3D" id="2.30.30.170">
    <property type="match status" value="4"/>
</dbReference>